<feature type="compositionally biased region" description="Basic and acidic residues" evidence="9">
    <location>
        <begin position="199"/>
        <end position="229"/>
    </location>
</feature>
<dbReference type="AlphaFoldDB" id="A0A2R6XS49"/>
<keyword evidence="4" id="KW-0328">Glycosyltransferase</keyword>
<dbReference type="GO" id="GO:0009113">
    <property type="term" value="P:purine nucleobase biosynthetic process"/>
    <property type="evidence" value="ECO:0007669"/>
    <property type="project" value="InterPro"/>
</dbReference>
<dbReference type="OrthoDB" id="191723at2759"/>
<dbReference type="Pfam" id="PF13537">
    <property type="entry name" value="GATase_7"/>
    <property type="match status" value="1"/>
</dbReference>
<sequence>MGELISAQLVPVSAPLPSPPLPPSKTCNSLPRATTTATAVQRPYWDVAGRHRDRDRTVDAFTTIQHLALPLHVSASDGLPLGTLRQYDLPPDRDDCVQPSRSRRTGMEMEAGFTCPVHGLLSSSSFCSRESNPRSQSNPSHSSVSCPARSMGATTPLQELPPKINSLDGVSRLTQFPGYCEIVKCLGFMVAWFQGTNREPKQNTREKEGEGEKELRSYEKSREGCHESSRAGQSRVKRIAAELGGRGGRGAVVERKGRISWSLSLAGSEVQGGASPYGGHRTFDEQCCAGSGGPVCCFRQEQVSWRERALLEEGGRRGGDDEDDEEDGDMLREECGVVGIFGDSEASRLAYLALHAMQHRGQEGAGIVTCDERSLHSVTGMGLVSEVFDQSKLTQLPGSSAVGHVRYATAGESVLKNVQPFVAGYRFGSVGVAHNGNLVNYNELRTMLEEDGSIFNTSSDTEVVLHLIAISKARPFIARLVDACQQLEGAYSMVFLTEDKLVAVRDPYGFRPLVMGRRKNGAVVFASETCALDLIEAEYEREIHPGEVVVVDKDGISSLCLMPQRQRKACIFEHIYFALPNSVVFGLSVYQSRYKFGEILATEAPVECDVVIAVPDSGVVAALGYAAKAGVPFQQGLIRSHYVGRTFIEPSQKIRDFGVKLKLAPVRPVLQGKRVVVVDDSIVRGTTSSKIVRLIKEAGATEVHLRIASPPILGSCYYGVDTPSKEELISYRLNVEDTRKFVGADSLAFLPLEKLRDMLGTEAPTFCDACFTGNYPVPPRDLSKDAAEKEIAHKVLVDGLVDTYNGSNSSSNNNSSSSRKPVAPAGVP</sequence>
<feature type="compositionally biased region" description="Low complexity" evidence="9">
    <location>
        <begin position="126"/>
        <end position="135"/>
    </location>
</feature>
<dbReference type="InterPro" id="IPR017932">
    <property type="entry name" value="GATase_2_dom"/>
</dbReference>
<evidence type="ECO:0000256" key="7">
    <source>
        <dbReference type="ARBA" id="ARBA00022962"/>
    </source>
</evidence>
<evidence type="ECO:0000256" key="2">
    <source>
        <dbReference type="ARBA" id="ARBA00010138"/>
    </source>
</evidence>
<dbReference type="Proteomes" id="UP000244005">
    <property type="component" value="Unassembled WGS sequence"/>
</dbReference>
<keyword evidence="7" id="KW-0315">Glutamine amidotransferase</keyword>
<dbReference type="InterPro" id="IPR029055">
    <property type="entry name" value="Ntn_hydrolases_N"/>
</dbReference>
<dbReference type="GO" id="GO:0006189">
    <property type="term" value="P:'de novo' IMP biosynthetic process"/>
    <property type="evidence" value="ECO:0007669"/>
    <property type="project" value="UniProtKB-UniPathway"/>
</dbReference>
<feature type="compositionally biased region" description="Low complexity" evidence="9">
    <location>
        <begin position="807"/>
        <end position="818"/>
    </location>
</feature>
<keyword evidence="12" id="KW-1185">Reference proteome</keyword>
<keyword evidence="6" id="KW-0658">Purine biosynthesis</keyword>
<name>A0A2R6XS49_MARPO</name>
<dbReference type="NCBIfam" id="TIGR01134">
    <property type="entry name" value="purF"/>
    <property type="match status" value="1"/>
</dbReference>
<evidence type="ECO:0000256" key="4">
    <source>
        <dbReference type="ARBA" id="ARBA00022676"/>
    </source>
</evidence>
<feature type="region of interest" description="Disordered" evidence="9">
    <location>
        <begin position="126"/>
        <end position="162"/>
    </location>
</feature>
<evidence type="ECO:0000313" key="11">
    <source>
        <dbReference type="EMBL" id="PTQ48934.1"/>
    </source>
</evidence>
<evidence type="ECO:0000256" key="3">
    <source>
        <dbReference type="ARBA" id="ARBA00011941"/>
    </source>
</evidence>
<evidence type="ECO:0000256" key="1">
    <source>
        <dbReference type="ARBA" id="ARBA00005209"/>
    </source>
</evidence>
<dbReference type="HAMAP" id="MF_01931">
    <property type="entry name" value="PurF"/>
    <property type="match status" value="1"/>
</dbReference>
<evidence type="ECO:0000256" key="6">
    <source>
        <dbReference type="ARBA" id="ARBA00022755"/>
    </source>
</evidence>
<dbReference type="CDD" id="cd06223">
    <property type="entry name" value="PRTases_typeI"/>
    <property type="match status" value="1"/>
</dbReference>
<dbReference type="PANTHER" id="PTHR11907">
    <property type="entry name" value="AMIDOPHOSPHORIBOSYLTRANSFERASE"/>
    <property type="match status" value="1"/>
</dbReference>
<organism evidence="11 12">
    <name type="scientific">Marchantia polymorpha</name>
    <name type="common">Common liverwort</name>
    <name type="synonym">Marchantia aquatica</name>
    <dbReference type="NCBI Taxonomy" id="3197"/>
    <lineage>
        <taxon>Eukaryota</taxon>
        <taxon>Viridiplantae</taxon>
        <taxon>Streptophyta</taxon>
        <taxon>Embryophyta</taxon>
        <taxon>Marchantiophyta</taxon>
        <taxon>Marchantiopsida</taxon>
        <taxon>Marchantiidae</taxon>
        <taxon>Marchantiales</taxon>
        <taxon>Marchantiaceae</taxon>
        <taxon>Marchantia</taxon>
    </lineage>
</organism>
<comment type="pathway">
    <text evidence="1">Purine metabolism; IMP biosynthesis via de novo pathway; N(1)-(5-phospho-D-ribosyl)glycinamide from 5-phospho-alpha-D-ribose 1-diphosphate: step 1/2.</text>
</comment>
<comment type="catalytic activity">
    <reaction evidence="8">
        <text>5-phospho-beta-D-ribosylamine + L-glutamate + diphosphate = 5-phospho-alpha-D-ribose 1-diphosphate + L-glutamine + H2O</text>
        <dbReference type="Rhea" id="RHEA:14905"/>
        <dbReference type="ChEBI" id="CHEBI:15377"/>
        <dbReference type="ChEBI" id="CHEBI:29985"/>
        <dbReference type="ChEBI" id="CHEBI:33019"/>
        <dbReference type="ChEBI" id="CHEBI:58017"/>
        <dbReference type="ChEBI" id="CHEBI:58359"/>
        <dbReference type="ChEBI" id="CHEBI:58681"/>
        <dbReference type="EC" id="2.4.2.14"/>
    </reaction>
</comment>
<dbReference type="CDD" id="cd00715">
    <property type="entry name" value="GPATase_N"/>
    <property type="match status" value="1"/>
</dbReference>
<evidence type="ECO:0000256" key="9">
    <source>
        <dbReference type="SAM" id="MobiDB-lite"/>
    </source>
</evidence>
<evidence type="ECO:0000259" key="10">
    <source>
        <dbReference type="PROSITE" id="PS51278"/>
    </source>
</evidence>
<dbReference type="GO" id="GO:0006164">
    <property type="term" value="P:purine nucleotide biosynthetic process"/>
    <property type="evidence" value="ECO:0000318"/>
    <property type="project" value="GO_Central"/>
</dbReference>
<feature type="compositionally biased region" description="Polar residues" evidence="9">
    <location>
        <begin position="136"/>
        <end position="145"/>
    </location>
</feature>
<dbReference type="GO" id="GO:0005737">
    <property type="term" value="C:cytoplasm"/>
    <property type="evidence" value="ECO:0000318"/>
    <property type="project" value="GO_Central"/>
</dbReference>
<dbReference type="Gene3D" id="3.60.20.10">
    <property type="entry name" value="Glutamine Phosphoribosylpyrophosphate, subunit 1, domain 1"/>
    <property type="match status" value="1"/>
</dbReference>
<dbReference type="InterPro" id="IPR005854">
    <property type="entry name" value="PurF"/>
</dbReference>
<evidence type="ECO:0000313" key="12">
    <source>
        <dbReference type="Proteomes" id="UP000244005"/>
    </source>
</evidence>
<feature type="domain" description="Glutamine amidotransferase type-2" evidence="10">
    <location>
        <begin position="335"/>
        <end position="554"/>
    </location>
</feature>
<accession>A0A2R6XS49</accession>
<dbReference type="Pfam" id="PF00156">
    <property type="entry name" value="Pribosyltran"/>
    <property type="match status" value="1"/>
</dbReference>
<dbReference type="InterPro" id="IPR000836">
    <property type="entry name" value="PRTase_dom"/>
</dbReference>
<dbReference type="EC" id="2.4.2.14" evidence="3"/>
<feature type="region of interest" description="Disordered" evidence="9">
    <location>
        <begin position="805"/>
        <end position="828"/>
    </location>
</feature>
<evidence type="ECO:0000256" key="5">
    <source>
        <dbReference type="ARBA" id="ARBA00022679"/>
    </source>
</evidence>
<evidence type="ECO:0000256" key="8">
    <source>
        <dbReference type="ARBA" id="ARBA00048430"/>
    </source>
</evidence>
<dbReference type="InterPro" id="IPR029057">
    <property type="entry name" value="PRTase-like"/>
</dbReference>
<proteinExistence type="inferred from homology"/>
<dbReference type="Gene3D" id="3.40.50.2020">
    <property type="match status" value="1"/>
</dbReference>
<dbReference type="PROSITE" id="PS51278">
    <property type="entry name" value="GATASE_TYPE_2"/>
    <property type="match status" value="1"/>
</dbReference>
<reference evidence="12" key="1">
    <citation type="journal article" date="2017" name="Cell">
        <title>Insights into land plant evolution garnered from the Marchantia polymorpha genome.</title>
        <authorList>
            <person name="Bowman J.L."/>
            <person name="Kohchi T."/>
            <person name="Yamato K.T."/>
            <person name="Jenkins J."/>
            <person name="Shu S."/>
            <person name="Ishizaki K."/>
            <person name="Yamaoka S."/>
            <person name="Nishihama R."/>
            <person name="Nakamura Y."/>
            <person name="Berger F."/>
            <person name="Adam C."/>
            <person name="Aki S.S."/>
            <person name="Althoff F."/>
            <person name="Araki T."/>
            <person name="Arteaga-Vazquez M.A."/>
            <person name="Balasubrmanian S."/>
            <person name="Barry K."/>
            <person name="Bauer D."/>
            <person name="Boehm C.R."/>
            <person name="Briginshaw L."/>
            <person name="Caballero-Perez J."/>
            <person name="Catarino B."/>
            <person name="Chen F."/>
            <person name="Chiyoda S."/>
            <person name="Chovatia M."/>
            <person name="Davies K.M."/>
            <person name="Delmans M."/>
            <person name="Demura T."/>
            <person name="Dierschke T."/>
            <person name="Dolan L."/>
            <person name="Dorantes-Acosta A.E."/>
            <person name="Eklund D.M."/>
            <person name="Florent S.N."/>
            <person name="Flores-Sandoval E."/>
            <person name="Fujiyama A."/>
            <person name="Fukuzawa H."/>
            <person name="Galik B."/>
            <person name="Grimanelli D."/>
            <person name="Grimwood J."/>
            <person name="Grossniklaus U."/>
            <person name="Hamada T."/>
            <person name="Haseloff J."/>
            <person name="Hetherington A.J."/>
            <person name="Higo A."/>
            <person name="Hirakawa Y."/>
            <person name="Hundley H.N."/>
            <person name="Ikeda Y."/>
            <person name="Inoue K."/>
            <person name="Inoue S.I."/>
            <person name="Ishida S."/>
            <person name="Jia Q."/>
            <person name="Kakita M."/>
            <person name="Kanazawa T."/>
            <person name="Kawai Y."/>
            <person name="Kawashima T."/>
            <person name="Kennedy M."/>
            <person name="Kinose K."/>
            <person name="Kinoshita T."/>
            <person name="Kohara Y."/>
            <person name="Koide E."/>
            <person name="Komatsu K."/>
            <person name="Kopischke S."/>
            <person name="Kubo M."/>
            <person name="Kyozuka J."/>
            <person name="Lagercrantz U."/>
            <person name="Lin S.S."/>
            <person name="Lindquist E."/>
            <person name="Lipzen A.M."/>
            <person name="Lu C.W."/>
            <person name="De Luna E."/>
            <person name="Martienssen R.A."/>
            <person name="Minamino N."/>
            <person name="Mizutani M."/>
            <person name="Mizutani M."/>
            <person name="Mochizuki N."/>
            <person name="Monte I."/>
            <person name="Mosher R."/>
            <person name="Nagasaki H."/>
            <person name="Nakagami H."/>
            <person name="Naramoto S."/>
            <person name="Nishitani K."/>
            <person name="Ohtani M."/>
            <person name="Okamoto T."/>
            <person name="Okumura M."/>
            <person name="Phillips J."/>
            <person name="Pollak B."/>
            <person name="Reinders A."/>
            <person name="Rovekamp M."/>
            <person name="Sano R."/>
            <person name="Sawa S."/>
            <person name="Schmid M.W."/>
            <person name="Shirakawa M."/>
            <person name="Solano R."/>
            <person name="Spunde A."/>
            <person name="Suetsugu N."/>
            <person name="Sugano S."/>
            <person name="Sugiyama A."/>
            <person name="Sun R."/>
            <person name="Suzuki Y."/>
            <person name="Takenaka M."/>
            <person name="Takezawa D."/>
            <person name="Tomogane H."/>
            <person name="Tsuzuki M."/>
            <person name="Ueda T."/>
            <person name="Umeda M."/>
            <person name="Ward J.M."/>
            <person name="Watanabe Y."/>
            <person name="Yazaki K."/>
            <person name="Yokoyama R."/>
            <person name="Yoshitake Y."/>
            <person name="Yotsui I."/>
            <person name="Zachgo S."/>
            <person name="Schmutz J."/>
        </authorList>
    </citation>
    <scope>NUCLEOTIDE SEQUENCE [LARGE SCALE GENOMIC DNA]</scope>
    <source>
        <strain evidence="12">Tak-1</strain>
    </source>
</reference>
<dbReference type="GO" id="GO:0004044">
    <property type="term" value="F:amidophosphoribosyltransferase activity"/>
    <property type="evidence" value="ECO:0000318"/>
    <property type="project" value="GO_Central"/>
</dbReference>
<dbReference type="EMBL" id="KZ772676">
    <property type="protein sequence ID" value="PTQ48934.1"/>
    <property type="molecule type" value="Genomic_DNA"/>
</dbReference>
<comment type="similarity">
    <text evidence="2">In the C-terminal section; belongs to the purine/pyrimidine phosphoribosyltransferase family.</text>
</comment>
<dbReference type="SUPFAM" id="SSF56235">
    <property type="entry name" value="N-terminal nucleophile aminohydrolases (Ntn hydrolases)"/>
    <property type="match status" value="1"/>
</dbReference>
<dbReference type="SUPFAM" id="SSF53271">
    <property type="entry name" value="PRTase-like"/>
    <property type="match status" value="1"/>
</dbReference>
<gene>
    <name evidence="11" type="ORF">MARPO_0004s0191</name>
</gene>
<dbReference type="UniPathway" id="UPA00074">
    <property type="reaction ID" value="UER00124"/>
</dbReference>
<feature type="region of interest" description="Disordered" evidence="9">
    <location>
        <begin position="199"/>
        <end position="233"/>
    </location>
</feature>
<dbReference type="InterPro" id="IPR035584">
    <property type="entry name" value="PurF_N"/>
</dbReference>
<keyword evidence="5" id="KW-0808">Transferase</keyword>
<protein>
    <recommendedName>
        <fullName evidence="3">amidophosphoribosyltransferase</fullName>
        <ecNumber evidence="3">2.4.2.14</ecNumber>
    </recommendedName>
</protein>